<dbReference type="STRING" id="318167.Sfri_2831"/>
<dbReference type="KEGG" id="sfr:Sfri_2831"/>
<protein>
    <recommendedName>
        <fullName evidence="1">6-hydroxymethylpterin diphosphokinase MptE-like domain-containing protein</fullName>
    </recommendedName>
</protein>
<dbReference type="HOGENOM" id="CLU_073855_0_0_6"/>
<dbReference type="AlphaFoldDB" id="Q07Z94"/>
<dbReference type="Pfam" id="PF01973">
    <property type="entry name" value="MptE-like"/>
    <property type="match status" value="1"/>
</dbReference>
<keyword evidence="3" id="KW-1185">Reference proteome</keyword>
<sequence>MNSNRVKEHVKSLIYNNKSLYSLYDKGFSYGCSDFSKLKDKFKGERAFIVGNGPSLNKHDLSLLKNEYSFAVNGIFYKTESEGFRPTFYVVEDRHVMLDNVDKINTFEAQYKFFPIDYKNQVKNKKNCWFFRMDKGYYNKTSPYFAIPRFSTDMNDKLYCGQSVTMINLQIAYYLGFSEIYLIGMDHSYQIPSDADVAGEEITSNSDDPNHFHPDYFGKGKKWHDPHLDRVERTYSYFKLVYESQERQVYNATVGGSLEVFDRADYYSLFK</sequence>
<evidence type="ECO:0000313" key="3">
    <source>
        <dbReference type="Proteomes" id="UP000000684"/>
    </source>
</evidence>
<dbReference type="GeneID" id="41838215"/>
<dbReference type="EMBL" id="CP000447">
    <property type="protein sequence ID" value="ABI72670.1"/>
    <property type="molecule type" value="Genomic_DNA"/>
</dbReference>
<dbReference type="Gene3D" id="3.90.1480.10">
    <property type="entry name" value="Alpha-2,3-sialyltransferase"/>
    <property type="match status" value="1"/>
</dbReference>
<dbReference type="eggNOG" id="COG2604">
    <property type="taxonomic scope" value="Bacteria"/>
</dbReference>
<evidence type="ECO:0000313" key="2">
    <source>
        <dbReference type="EMBL" id="ABI72670.1"/>
    </source>
</evidence>
<reference evidence="2 3" key="1">
    <citation type="submission" date="2006-08" db="EMBL/GenBank/DDBJ databases">
        <title>Complete sequence of Shewanella frigidimarina NCIMB 400.</title>
        <authorList>
            <consortium name="US DOE Joint Genome Institute"/>
            <person name="Copeland A."/>
            <person name="Lucas S."/>
            <person name="Lapidus A."/>
            <person name="Barry K."/>
            <person name="Detter J.C."/>
            <person name="Glavina del Rio T."/>
            <person name="Hammon N."/>
            <person name="Israni S."/>
            <person name="Dalin E."/>
            <person name="Tice H."/>
            <person name="Pitluck S."/>
            <person name="Fredrickson J.K."/>
            <person name="Kolker E."/>
            <person name="McCuel L.A."/>
            <person name="DiChristina T."/>
            <person name="Nealson K.H."/>
            <person name="Newman D."/>
            <person name="Tiedje J.M."/>
            <person name="Zhou J."/>
            <person name="Romine M.F."/>
            <person name="Culley D.E."/>
            <person name="Serres M."/>
            <person name="Chertkov O."/>
            <person name="Brettin T."/>
            <person name="Bruce D."/>
            <person name="Han C."/>
            <person name="Tapia R."/>
            <person name="Gilna P."/>
            <person name="Schmutz J."/>
            <person name="Larimer F."/>
            <person name="Land M."/>
            <person name="Hauser L."/>
            <person name="Kyrpides N."/>
            <person name="Mikhailova N."/>
            <person name="Richardson P."/>
        </authorList>
    </citation>
    <scope>NUCLEOTIDE SEQUENCE [LARGE SCALE GENOMIC DNA]</scope>
    <source>
        <strain evidence="2 3">NCIMB 400</strain>
    </source>
</reference>
<dbReference type="InterPro" id="IPR002826">
    <property type="entry name" value="MptE-like"/>
</dbReference>
<evidence type="ECO:0000259" key="1">
    <source>
        <dbReference type="Pfam" id="PF01973"/>
    </source>
</evidence>
<dbReference type="RefSeq" id="WP_011638279.1">
    <property type="nucleotide sequence ID" value="NC_008345.1"/>
</dbReference>
<dbReference type="Proteomes" id="UP000000684">
    <property type="component" value="Chromosome"/>
</dbReference>
<dbReference type="OrthoDB" id="7254531at2"/>
<accession>Q07Z94</accession>
<organism evidence="2 3">
    <name type="scientific">Shewanella frigidimarina (strain NCIMB 400)</name>
    <dbReference type="NCBI Taxonomy" id="318167"/>
    <lineage>
        <taxon>Bacteria</taxon>
        <taxon>Pseudomonadati</taxon>
        <taxon>Pseudomonadota</taxon>
        <taxon>Gammaproteobacteria</taxon>
        <taxon>Alteromonadales</taxon>
        <taxon>Shewanellaceae</taxon>
        <taxon>Shewanella</taxon>
    </lineage>
</organism>
<proteinExistence type="predicted"/>
<name>Q07Z94_SHEFN</name>
<gene>
    <name evidence="2" type="ordered locus">Sfri_2831</name>
</gene>
<feature type="domain" description="6-hydroxymethylpterin diphosphokinase MptE-like" evidence="1">
    <location>
        <begin position="33"/>
        <end position="190"/>
    </location>
</feature>